<feature type="compositionally biased region" description="Basic and acidic residues" evidence="1">
    <location>
        <begin position="1"/>
        <end position="19"/>
    </location>
</feature>
<name>A0ABU3WRK4_9NOCA</name>
<evidence type="ECO:0000313" key="3">
    <source>
        <dbReference type="Proteomes" id="UP001275440"/>
    </source>
</evidence>
<dbReference type="RefSeq" id="WP_072810427.1">
    <property type="nucleotide sequence ID" value="NZ_JAHWLX010000022.1"/>
</dbReference>
<evidence type="ECO:0000256" key="1">
    <source>
        <dbReference type="SAM" id="MobiDB-lite"/>
    </source>
</evidence>
<protein>
    <submittedName>
        <fullName evidence="2">Uncharacterized protein</fullName>
    </submittedName>
</protein>
<feature type="compositionally biased region" description="Acidic residues" evidence="1">
    <location>
        <begin position="20"/>
        <end position="32"/>
    </location>
</feature>
<dbReference type="EMBL" id="WBMO01000001">
    <property type="protein sequence ID" value="MDV2476620.1"/>
    <property type="molecule type" value="Genomic_DNA"/>
</dbReference>
<keyword evidence="3" id="KW-1185">Reference proteome</keyword>
<proteinExistence type="predicted"/>
<comment type="caution">
    <text evidence="2">The sequence shown here is derived from an EMBL/GenBank/DDBJ whole genome shotgun (WGS) entry which is preliminary data.</text>
</comment>
<feature type="region of interest" description="Disordered" evidence="1">
    <location>
        <begin position="1"/>
        <end position="60"/>
    </location>
</feature>
<reference evidence="2 3" key="1">
    <citation type="submission" date="2019-10" db="EMBL/GenBank/DDBJ databases">
        <title>Draft Genome Assembly of Rhodococcus zopfii DSM44189.</title>
        <authorList>
            <person name="Sutton J.M."/>
            <person name="Akob D.M."/>
            <person name="Bushman T.J."/>
        </authorList>
    </citation>
    <scope>NUCLEOTIDE SEQUENCE [LARGE SCALE GENOMIC DNA]</scope>
    <source>
        <strain evidence="2 3">DSM 44189</strain>
    </source>
</reference>
<gene>
    <name evidence="2" type="ORF">F8M49_17195</name>
</gene>
<organism evidence="2 3">
    <name type="scientific">Rhodococcus zopfii</name>
    <dbReference type="NCBI Taxonomy" id="43772"/>
    <lineage>
        <taxon>Bacteria</taxon>
        <taxon>Bacillati</taxon>
        <taxon>Actinomycetota</taxon>
        <taxon>Actinomycetes</taxon>
        <taxon>Mycobacteriales</taxon>
        <taxon>Nocardiaceae</taxon>
        <taxon>Rhodococcus</taxon>
    </lineage>
</organism>
<dbReference type="Proteomes" id="UP001275440">
    <property type="component" value="Unassembled WGS sequence"/>
</dbReference>
<evidence type="ECO:0000313" key="2">
    <source>
        <dbReference type="EMBL" id="MDV2476620.1"/>
    </source>
</evidence>
<sequence>MNTSGKHDNDDEGFHKVAPDPEETPQDEDVAPDDGGVGTDGGYEATGPAHRAGAEGGEPE</sequence>
<accession>A0ABU3WRK4</accession>